<evidence type="ECO:0000313" key="3">
    <source>
        <dbReference type="EMBL" id="KAK1742342.1"/>
    </source>
</evidence>
<dbReference type="GO" id="GO:0007076">
    <property type="term" value="P:mitotic chromosome condensation"/>
    <property type="evidence" value="ECO:0007669"/>
    <property type="project" value="TreeGrafter"/>
</dbReference>
<feature type="compositionally biased region" description="Low complexity" evidence="2">
    <location>
        <begin position="1350"/>
        <end position="1362"/>
    </location>
</feature>
<gene>
    <name evidence="3" type="ORF">QTG54_006907</name>
</gene>
<comment type="caution">
    <text evidence="3">The sequence shown here is derived from an EMBL/GenBank/DDBJ whole genome shotgun (WGS) entry which is preliminary data.</text>
</comment>
<evidence type="ECO:0000313" key="4">
    <source>
        <dbReference type="Proteomes" id="UP001224775"/>
    </source>
</evidence>
<dbReference type="Gene3D" id="1.10.287.1490">
    <property type="match status" value="1"/>
</dbReference>
<dbReference type="GO" id="GO:0000796">
    <property type="term" value="C:condensin complex"/>
    <property type="evidence" value="ECO:0007669"/>
    <property type="project" value="TreeGrafter"/>
</dbReference>
<organism evidence="3 4">
    <name type="scientific">Skeletonema marinoi</name>
    <dbReference type="NCBI Taxonomy" id="267567"/>
    <lineage>
        <taxon>Eukaryota</taxon>
        <taxon>Sar</taxon>
        <taxon>Stramenopiles</taxon>
        <taxon>Ochrophyta</taxon>
        <taxon>Bacillariophyta</taxon>
        <taxon>Coscinodiscophyceae</taxon>
        <taxon>Thalassiosirophycidae</taxon>
        <taxon>Thalassiosirales</taxon>
        <taxon>Skeletonemataceae</taxon>
        <taxon>Skeletonema</taxon>
        <taxon>Skeletonema marinoi-dohrnii complex</taxon>
    </lineage>
</organism>
<feature type="coiled-coil region" evidence="1">
    <location>
        <begin position="426"/>
        <end position="563"/>
    </location>
</feature>
<name>A0AAD8YBC4_9STRA</name>
<keyword evidence="1" id="KW-0175">Coiled coil</keyword>
<reference evidence="3" key="1">
    <citation type="submission" date="2023-06" db="EMBL/GenBank/DDBJ databases">
        <title>Survivors Of The Sea: Transcriptome response of Skeletonema marinoi to long-term dormancy.</title>
        <authorList>
            <person name="Pinder M.I.M."/>
            <person name="Kourtchenko O."/>
            <person name="Robertson E.K."/>
            <person name="Larsson T."/>
            <person name="Maumus F."/>
            <person name="Osuna-Cruz C.M."/>
            <person name="Vancaester E."/>
            <person name="Stenow R."/>
            <person name="Vandepoele K."/>
            <person name="Ploug H."/>
            <person name="Bruchert V."/>
            <person name="Godhe A."/>
            <person name="Topel M."/>
        </authorList>
    </citation>
    <scope>NUCLEOTIDE SEQUENCE</scope>
    <source>
        <strain evidence="3">R05AC</strain>
    </source>
</reference>
<dbReference type="GO" id="GO:0003682">
    <property type="term" value="F:chromatin binding"/>
    <property type="evidence" value="ECO:0007669"/>
    <property type="project" value="TreeGrafter"/>
</dbReference>
<sequence length="1444" mass="165180">MGRVEACPSMEEGVPPIAAMKDDSRQSDSDTEQQHNDYYNNSNVEELRTRLRERDEQLVTLTDDKAGCMRQILDLKDQLYQLQFDVEDSNSAKANDANQWQTKLQQSKRELDSVKLALEEATKQNEHSTALKEIIQTLEKENHLVKLEKESMEKDLEKYNDDSATTKNEEIASLQEELSAFALRERELQDANTQLTSCLKQERENSTEGKQLSEQELVTLRNTIRSKDDVIQSLQSRVEKGQEDMTSLEVELDILRAKSTKQEEEELKKTKEQTNEIGNLWKVNDEMSKIIEGQSHKMEELTSKLDQKKREYTEQQVLLKKREEEVLELKAQLENKADALERSGSESHSRVAALEVKLQAVNEKVDELTASLHEAMEEVDDLQADVVFKDGKIANLERQIEEASSLLSEASPRPPSPVKDLGGNKFARLRKEIENISKERIQLESEHSNEIAILKSSNVAEVAALEKKLEDANNKVESLSKQLKEETARSLYMSTSIEELEKTKDDLSKEVNQIRDVMNELDEQEDAELEELRGKVKGLKAEKTKLAEELKEAQSALISLEESRPSNLQQMVESISQELATCKEQVATSESTLNIAMQKKEMEISDLKSELSSRSLYANELKNEVESLQRHVEHGPSKRNYGMAIDPEWYEPDTISQLKTQVSSLTKEKTMIERELRAKLEARDTTIGSLVLSATKQEANIASMKAEVGHLKTLVETKDLELNGVDSTMNNEEAHLLKKRNNDMTMELKQANRNLALVTQELECAKSQLETMKEMPDVQDLAGRLAVSEQALKVGSNVQVKERDAAIANLLQSLQANQEVISNLRMDIDSFKEKLRDSKEENKRLQHESEIFAEQIIEQDVEFEALIASVTEKDSQIEKLQKEVSSSSSSEDIHTIKNLQMKLKQLESEKNRNLERIDEVEFQLEETESKLKDLEVEIAKNDGFELEKLQLELKNALTEKDLVETKLNKQIDSIRKLRNHAVEEFELKLKERDDQIAALEKELLDLKQKIDDDDIFDEVGLDGNQVSNTTKDELEYKIQALEAEIQSLRATTESAQVEELQKQLAESERMRGVLEMNRTIFNSGKDGEIDRLRQELSDAKEDRSKRELDQMALLKKLDAENEEIREEFTTRMREKNARITALEQTLAAQEQVVGTMSNEMDQLQNGMEKVSIQRRAEIEEMQQELMDYTSKSTKLEREVMTLSMKLDESKLKYKTKVEKLKERISELESESPLERITRPDRDDTNQREKLKEKADHLKWLNTSLKEENEKLKRKLEAAKVSMTRAEEEMQTKSSKNNDKWRTVALQDQVAMLSKRVVELEEEAEAKNGRSPIKAQAGSPVLRPSLRKGTTSRYSTPSSSTPRDLPRVNLDEQQMYPDNHELISKSDEEDEDAANIVTPALPRPSMTNEKDKSKSKSRFGFGKKSSKGITSPRDDGSQSTSNYNF</sequence>
<keyword evidence="4" id="KW-1185">Reference proteome</keyword>
<dbReference type="PANTHER" id="PTHR43941">
    <property type="entry name" value="STRUCTURAL MAINTENANCE OF CHROMOSOMES PROTEIN 2"/>
    <property type="match status" value="1"/>
</dbReference>
<evidence type="ECO:0000256" key="2">
    <source>
        <dbReference type="SAM" id="MobiDB-lite"/>
    </source>
</evidence>
<feature type="region of interest" description="Disordered" evidence="2">
    <location>
        <begin position="1226"/>
        <end position="1249"/>
    </location>
</feature>
<feature type="coiled-coil region" evidence="1">
    <location>
        <begin position="734"/>
        <end position="775"/>
    </location>
</feature>
<feature type="coiled-coil region" evidence="1">
    <location>
        <begin position="97"/>
        <end position="191"/>
    </location>
</feature>
<feature type="region of interest" description="Disordered" evidence="2">
    <location>
        <begin position="1322"/>
        <end position="1444"/>
    </location>
</feature>
<feature type="region of interest" description="Disordered" evidence="2">
    <location>
        <begin position="1"/>
        <end position="44"/>
    </location>
</feature>
<proteinExistence type="predicted"/>
<protein>
    <submittedName>
        <fullName evidence="3">Uncharacterized protein</fullName>
    </submittedName>
</protein>
<dbReference type="Proteomes" id="UP001224775">
    <property type="component" value="Unassembled WGS sequence"/>
</dbReference>
<feature type="compositionally biased region" description="Basic and acidic residues" evidence="2">
    <location>
        <begin position="20"/>
        <end position="35"/>
    </location>
</feature>
<feature type="coiled-coil region" evidence="1">
    <location>
        <begin position="821"/>
        <end position="1152"/>
    </location>
</feature>
<dbReference type="GO" id="GO:0000793">
    <property type="term" value="C:condensed chromosome"/>
    <property type="evidence" value="ECO:0007669"/>
    <property type="project" value="TreeGrafter"/>
</dbReference>
<dbReference type="PANTHER" id="PTHR43941:SF1">
    <property type="entry name" value="STRUCTURAL MAINTENANCE OF CHROMOSOMES PROTEIN 2"/>
    <property type="match status" value="1"/>
</dbReference>
<feature type="coiled-coil region" evidence="1">
    <location>
        <begin position="231"/>
        <end position="399"/>
    </location>
</feature>
<dbReference type="GO" id="GO:0000785">
    <property type="term" value="C:chromatin"/>
    <property type="evidence" value="ECO:0007669"/>
    <property type="project" value="TreeGrafter"/>
</dbReference>
<evidence type="ECO:0000256" key="1">
    <source>
        <dbReference type="SAM" id="Coils"/>
    </source>
</evidence>
<dbReference type="EMBL" id="JATAAI010000011">
    <property type="protein sequence ID" value="KAK1742342.1"/>
    <property type="molecule type" value="Genomic_DNA"/>
</dbReference>
<accession>A0AAD8YBC4</accession>